<proteinExistence type="predicted"/>
<gene>
    <name evidence="1" type="ORF">IE53DRAFT_384413</name>
</gene>
<accession>A0ACD0P4Z6</accession>
<reference evidence="1 2" key="1">
    <citation type="journal article" date="2018" name="Mol. Biol. Evol.">
        <title>Broad Genomic Sampling Reveals a Smut Pathogenic Ancestry of the Fungal Clade Ustilaginomycotina.</title>
        <authorList>
            <person name="Kijpornyongpan T."/>
            <person name="Mondo S.J."/>
            <person name="Barry K."/>
            <person name="Sandor L."/>
            <person name="Lee J."/>
            <person name="Lipzen A."/>
            <person name="Pangilinan J."/>
            <person name="LaButti K."/>
            <person name="Hainaut M."/>
            <person name="Henrissat B."/>
            <person name="Grigoriev I.V."/>
            <person name="Spatafora J.W."/>
            <person name="Aime M.C."/>
        </authorList>
    </citation>
    <scope>NUCLEOTIDE SEQUENCE [LARGE SCALE GENOMIC DNA]</scope>
    <source>
        <strain evidence="1 2">SA 807</strain>
    </source>
</reference>
<dbReference type="EMBL" id="KZ819741">
    <property type="protein sequence ID" value="PWN53100.1"/>
    <property type="molecule type" value="Genomic_DNA"/>
</dbReference>
<protein>
    <submittedName>
        <fullName evidence="1">Arginase/deacetylase</fullName>
    </submittedName>
</protein>
<name>A0ACD0P4Z6_9BASI</name>
<evidence type="ECO:0000313" key="2">
    <source>
        <dbReference type="Proteomes" id="UP000245626"/>
    </source>
</evidence>
<sequence>MSQTLPDQPSLAEEQRSQPLLESTSEEIGSGMWRGRTEGRRRKVSYILSPSLMKTSDKLPSNRGRSTLVHSLTFHLDLLDLETLQEAISEDEQGFSDDGYGEGDPDEDRDRDRRSEKFAEFLKSLGFDEEGGHPLGRIASRGESNGGASLEFPRGAEDPAELGPRSNLNRAKVVRPERASKERLESYHTRRFVEKLLSGKVIQTNDADPSRRKRSRVDPNGSNVSKGFDGSASRGRGFRGGREYEGFGGEDSDSTLTEQDDSEDEDESLEMKQDDMIRLRSSSIVGGRKRMRGYKKRKVTNQFGLQDDCPPFKGLDEHVKLIAGASITAAEEIASGRADVAIAWDGGRHHAKKDAASGFCYINDIVLAILALRKPRKVKVEVEDIEEDHGGTRMDDAKVKEEGRVTDGSSAKGDGFHPDKKSKEEGLTGVEDAKTVPTADQTPTVENGKTPKVPSRPTTVVKRIERVLYIDIDLHWGDGVEEAFYNSPNVLTLSLHHYSKGFFPCYSDSRDPEDPTVGPPGSRDSSGGPKNDPKAASKALSLPLLAGLSGENLERVIKTCVEPVFKAYD</sequence>
<dbReference type="Proteomes" id="UP000245626">
    <property type="component" value="Unassembled WGS sequence"/>
</dbReference>
<evidence type="ECO:0000313" key="1">
    <source>
        <dbReference type="EMBL" id="PWN53100.1"/>
    </source>
</evidence>
<keyword evidence="2" id="KW-1185">Reference proteome</keyword>
<organism evidence="1 2">
    <name type="scientific">Violaceomyces palustris</name>
    <dbReference type="NCBI Taxonomy" id="1673888"/>
    <lineage>
        <taxon>Eukaryota</taxon>
        <taxon>Fungi</taxon>
        <taxon>Dikarya</taxon>
        <taxon>Basidiomycota</taxon>
        <taxon>Ustilaginomycotina</taxon>
        <taxon>Ustilaginomycetes</taxon>
        <taxon>Violaceomycetales</taxon>
        <taxon>Violaceomycetaceae</taxon>
        <taxon>Violaceomyces</taxon>
    </lineage>
</organism>
<feature type="non-terminal residue" evidence="1">
    <location>
        <position position="569"/>
    </location>
</feature>